<reference evidence="1 3" key="1">
    <citation type="submission" date="2015-10" db="EMBL/GenBank/DDBJ databases">
        <title>Tn-seq of a polymicrobial infection.</title>
        <authorList>
            <person name="Stacy A."/>
            <person name="Rumbaugh K.P."/>
            <person name="Whiteley M."/>
        </authorList>
    </citation>
    <scope>NUCLEOTIDE SEQUENCE [LARGE SCALE GENOMIC DNA]</scope>
    <source>
        <strain evidence="1 3">624</strain>
    </source>
</reference>
<reference evidence="2 4" key="2">
    <citation type="submission" date="2019-08" db="EMBL/GenBank/DDBJ databases">
        <title>Whole genome sequencing of Aggregatibacter actinomycetemcomitans cultured from blood stream infections in Denmark reveals a novel phylogenetic lineage expressing serotype a membrane O polysaccharide.</title>
        <authorList>
            <person name="Nedergaard S."/>
            <person name="Kobel C.M."/>
            <person name="Nielsen M.B."/>
            <person name="Moeller R.T."/>
            <person name="Jensen A.B."/>
            <person name="Noerskov-Lauritsen N."/>
        </authorList>
    </citation>
    <scope>NUCLEOTIDE SEQUENCE [LARGE SCALE GENOMIC DNA]</scope>
    <source>
        <strain evidence="2 4">PN_563</strain>
    </source>
</reference>
<organism evidence="2 4">
    <name type="scientific">Aggregatibacter actinomycetemcomitans</name>
    <name type="common">Actinobacillus actinomycetemcomitans</name>
    <name type="synonym">Haemophilus actinomycetemcomitans</name>
    <dbReference type="NCBI Taxonomy" id="714"/>
    <lineage>
        <taxon>Bacteria</taxon>
        <taxon>Pseudomonadati</taxon>
        <taxon>Pseudomonadota</taxon>
        <taxon>Gammaproteobacteria</taxon>
        <taxon>Pasteurellales</taxon>
        <taxon>Pasteurellaceae</taxon>
        <taxon>Aggregatibacter</taxon>
    </lineage>
</organism>
<dbReference type="OrthoDB" id="6871379at2"/>
<proteinExistence type="predicted"/>
<evidence type="ECO:0000313" key="2">
    <source>
        <dbReference type="EMBL" id="TYA39515.1"/>
    </source>
</evidence>
<dbReference type="Pfam" id="PF10876">
    <property type="entry name" value="Phage_TAC_9"/>
    <property type="match status" value="1"/>
</dbReference>
<gene>
    <name evidence="1" type="ORF">ACT75_08975</name>
    <name evidence="2" type="ORF">FXB79_03295</name>
</gene>
<protein>
    <submittedName>
        <fullName evidence="2">Uncharacterized protein</fullName>
    </submittedName>
</protein>
<evidence type="ECO:0000313" key="3">
    <source>
        <dbReference type="Proteomes" id="UP000072236"/>
    </source>
</evidence>
<evidence type="ECO:0000313" key="4">
    <source>
        <dbReference type="Proteomes" id="UP000323012"/>
    </source>
</evidence>
<sequence>MEQSKQFTLEDITYNMTPANATASWAALKNALKLVQHVDLSNIGKEKGNNVGANMLTAILANLGDPSIKALEDIVLKHTSCEQDGKQYRLSERFDAHFNQHRGHLLPVLKEGLVYQLADFFIGGGGLLSSMLANLNQTQ</sequence>
<dbReference type="AlphaFoldDB" id="A0A5D0EJB0"/>
<dbReference type="EMBL" id="VSED01000005">
    <property type="protein sequence ID" value="TYA39515.1"/>
    <property type="molecule type" value="Genomic_DNA"/>
</dbReference>
<dbReference type="RefSeq" id="WP_015971255.1">
    <property type="nucleotide sequence ID" value="NZ_CP012959.1"/>
</dbReference>
<dbReference type="EMBL" id="CP012959">
    <property type="protein sequence ID" value="AMQ94637.1"/>
    <property type="molecule type" value="Genomic_DNA"/>
</dbReference>
<accession>A0A5D0EJB0</accession>
<name>A0A5D0EJB0_AGGAC</name>
<dbReference type="Proteomes" id="UP000072236">
    <property type="component" value="Chromosome"/>
</dbReference>
<dbReference type="Proteomes" id="UP000323012">
    <property type="component" value="Unassembled WGS sequence"/>
</dbReference>
<evidence type="ECO:0000313" key="1">
    <source>
        <dbReference type="EMBL" id="AMQ94637.1"/>
    </source>
</evidence>
<dbReference type="KEGG" id="aact:ACT75_08975"/>
<dbReference type="InterPro" id="IPR020351">
    <property type="entry name" value="Phage_TAC_9"/>
</dbReference>